<feature type="transmembrane region" description="Helical" evidence="2">
    <location>
        <begin position="170"/>
        <end position="190"/>
    </location>
</feature>
<feature type="transmembrane region" description="Helical" evidence="2">
    <location>
        <begin position="205"/>
        <end position="225"/>
    </location>
</feature>
<feature type="coiled-coil region" evidence="1">
    <location>
        <begin position="349"/>
        <end position="376"/>
    </location>
</feature>
<dbReference type="EMBL" id="CACRUO010000056">
    <property type="protein sequence ID" value="VYU44196.1"/>
    <property type="molecule type" value="Genomic_DNA"/>
</dbReference>
<dbReference type="SUPFAM" id="SSF103473">
    <property type="entry name" value="MFS general substrate transporter"/>
    <property type="match status" value="1"/>
</dbReference>
<reference evidence="3" key="1">
    <citation type="submission" date="2019-11" db="EMBL/GenBank/DDBJ databases">
        <authorList>
            <person name="Feng L."/>
        </authorList>
    </citation>
    <scope>NUCLEOTIDE SEQUENCE</scope>
    <source>
        <strain evidence="3">SsimulansLFYP27</strain>
    </source>
</reference>
<organism evidence="3">
    <name type="scientific">Staphylococcus simulans</name>
    <dbReference type="NCBI Taxonomy" id="1286"/>
    <lineage>
        <taxon>Bacteria</taxon>
        <taxon>Bacillati</taxon>
        <taxon>Bacillota</taxon>
        <taxon>Bacilli</taxon>
        <taxon>Bacillales</taxon>
        <taxon>Staphylococcaceae</taxon>
        <taxon>Staphylococcus</taxon>
    </lineage>
</organism>
<dbReference type="RefSeq" id="WP_002480165.1">
    <property type="nucleotide sequence ID" value="NZ_CACRUO010000056.1"/>
</dbReference>
<evidence type="ECO:0000256" key="2">
    <source>
        <dbReference type="SAM" id="Phobius"/>
    </source>
</evidence>
<protein>
    <submittedName>
        <fullName evidence="3">Uncharacterized protein</fullName>
    </submittedName>
</protein>
<gene>
    <name evidence="3" type="ORF">SSLFYP27_00254</name>
</gene>
<dbReference type="AlphaFoldDB" id="A0A6N3ERC2"/>
<proteinExistence type="predicted"/>
<accession>A0A6N3ERC2</accession>
<dbReference type="InterPro" id="IPR036259">
    <property type="entry name" value="MFS_trans_sf"/>
</dbReference>
<feature type="transmembrane region" description="Helical" evidence="2">
    <location>
        <begin position="108"/>
        <end position="129"/>
    </location>
</feature>
<evidence type="ECO:0000313" key="3">
    <source>
        <dbReference type="EMBL" id="VYU44196.1"/>
    </source>
</evidence>
<keyword evidence="2" id="KW-1133">Transmembrane helix</keyword>
<name>A0A6N3ERC2_STASI</name>
<feature type="transmembrane region" description="Helical" evidence="2">
    <location>
        <begin position="141"/>
        <end position="158"/>
    </location>
</feature>
<keyword evidence="2" id="KW-0472">Membrane</keyword>
<evidence type="ECO:0000256" key="1">
    <source>
        <dbReference type="SAM" id="Coils"/>
    </source>
</evidence>
<sequence length="432" mass="51074">MNNNYNNIYEFNENNKQKDKIEVLNKLSRIELLDLLLSYLKLSSENNIFKKEQHELLLKNNTQKQELLTNLDNVYNSKKTELYREYMAAQTKSEVDAVKEHLSLPKQLVFVLMYITSIFISFMILYLIFDFSAVQSDIAKHGLIISIANVIAISTIIMSSKITDDIRRDFIRMICLFFSFCIPVFTAYLYREAIFSSFTSTLSTYYYYFVSLIVSLAVGLIILSLQHVIFFTKDNYNVKPDINKDKNKTYDFFSDTSLKQRLGIDKQEKLIIENHRLFEQKIKDKTKEYDIMTNSYLNILKSYIPSSFIDKQSLFLIIKALKDGYARNWQEAIIWAREESRHAETQENLNIIFNSIERTKEKITEYQKEIKAQHEIQMTFMKDINQNLLINTDALNTMQKDLDSKFKKLHRQNNSIISDVSYIQFQNLFLRK</sequence>
<keyword evidence="1" id="KW-0175">Coiled coil</keyword>
<keyword evidence="2" id="KW-0812">Transmembrane</keyword>